<sequence>MRAELPHRPKRGRPVPHPLSRRTLAVVAGLVAGFLVGTVVAWRVLHPDDDGRAPSIPEIVGTTELGPLRQHPRVNGRDNGQSTRYGDRSLWVFGDTVVREPWKFISSTGAATTDLRASDGITITTTDVFGANGAEPVDLLPYSPSEKAFTKKHAKERCTPKSDPNCGAQIGLWPGAIVADPERDRVLVLYSKLCRQGPENSRCSGPLGHGLGTGIAVIDMKTRRVTRLAARDESVLQSVDGPDPTMFFPHETGYTAAAVVVDDQLYVYGDCDSRCHLARAPIDDLADRSRWQFYAGRDGSGAAKWTADQDDSATNLSAGSAGNSVVRVPALDAWLNVYLPPLSNTLTAQMGASPAGPWSRPFAVAETDNAGAGTNYAGFAHPEYAEQDGLVQYFSYYQQATYQQRLIRVEFDD</sequence>
<feature type="domain" description="DUF4185" evidence="1">
    <location>
        <begin position="255"/>
        <end position="406"/>
    </location>
</feature>
<dbReference type="Proteomes" id="UP001501676">
    <property type="component" value="Unassembled WGS sequence"/>
</dbReference>
<evidence type="ECO:0000313" key="2">
    <source>
        <dbReference type="EMBL" id="GAA3384854.1"/>
    </source>
</evidence>
<name>A0ABP6STE3_9ACTN</name>
<dbReference type="EMBL" id="BAAAYN010000010">
    <property type="protein sequence ID" value="GAA3384854.1"/>
    <property type="molecule type" value="Genomic_DNA"/>
</dbReference>
<organism evidence="2 3">
    <name type="scientific">Cryptosporangium minutisporangium</name>
    <dbReference type="NCBI Taxonomy" id="113569"/>
    <lineage>
        <taxon>Bacteria</taxon>
        <taxon>Bacillati</taxon>
        <taxon>Actinomycetota</taxon>
        <taxon>Actinomycetes</taxon>
        <taxon>Cryptosporangiales</taxon>
        <taxon>Cryptosporangiaceae</taxon>
        <taxon>Cryptosporangium</taxon>
    </lineage>
</organism>
<evidence type="ECO:0000259" key="1">
    <source>
        <dbReference type="Pfam" id="PF13810"/>
    </source>
</evidence>
<keyword evidence="3" id="KW-1185">Reference proteome</keyword>
<evidence type="ECO:0000313" key="3">
    <source>
        <dbReference type="Proteomes" id="UP001501676"/>
    </source>
</evidence>
<reference evidence="3" key="1">
    <citation type="journal article" date="2019" name="Int. J. Syst. Evol. Microbiol.">
        <title>The Global Catalogue of Microorganisms (GCM) 10K type strain sequencing project: providing services to taxonomists for standard genome sequencing and annotation.</title>
        <authorList>
            <consortium name="The Broad Institute Genomics Platform"/>
            <consortium name="The Broad Institute Genome Sequencing Center for Infectious Disease"/>
            <person name="Wu L."/>
            <person name="Ma J."/>
        </authorList>
    </citation>
    <scope>NUCLEOTIDE SEQUENCE [LARGE SCALE GENOMIC DNA]</scope>
    <source>
        <strain evidence="3">JCM 9458</strain>
    </source>
</reference>
<proteinExistence type="predicted"/>
<accession>A0ABP6STE3</accession>
<dbReference type="InterPro" id="IPR025442">
    <property type="entry name" value="DUF4185"/>
</dbReference>
<gene>
    <name evidence="2" type="ORF">GCM10020369_16140</name>
</gene>
<protein>
    <recommendedName>
        <fullName evidence="1">DUF4185 domain-containing protein</fullName>
    </recommendedName>
</protein>
<comment type="caution">
    <text evidence="2">The sequence shown here is derived from an EMBL/GenBank/DDBJ whole genome shotgun (WGS) entry which is preliminary data.</text>
</comment>
<dbReference type="Pfam" id="PF13810">
    <property type="entry name" value="DUF4185"/>
    <property type="match status" value="1"/>
</dbReference>